<gene>
    <name evidence="1" type="ORF">ILYODFUR_004843</name>
</gene>
<organism evidence="1 2">
    <name type="scientific">Ilyodon furcidens</name>
    <name type="common">goldbreast splitfin</name>
    <dbReference type="NCBI Taxonomy" id="33524"/>
    <lineage>
        <taxon>Eukaryota</taxon>
        <taxon>Metazoa</taxon>
        <taxon>Chordata</taxon>
        <taxon>Craniata</taxon>
        <taxon>Vertebrata</taxon>
        <taxon>Euteleostomi</taxon>
        <taxon>Actinopterygii</taxon>
        <taxon>Neopterygii</taxon>
        <taxon>Teleostei</taxon>
        <taxon>Neoteleostei</taxon>
        <taxon>Acanthomorphata</taxon>
        <taxon>Ovalentaria</taxon>
        <taxon>Atherinomorphae</taxon>
        <taxon>Cyprinodontiformes</taxon>
        <taxon>Goodeidae</taxon>
        <taxon>Ilyodon</taxon>
    </lineage>
</organism>
<dbReference type="EMBL" id="JAHRIQ010058200">
    <property type="protein sequence ID" value="MEQ2239476.1"/>
    <property type="molecule type" value="Genomic_DNA"/>
</dbReference>
<sequence>MVNRAVRWRQVWIQPALRLFSIHSNVMYLELNQMRKTEVLAHLLSVCKVCFFYKPHLVNLSLGTWKYSVVSYMKSKLVVKEIQKLLNKCSVFKVMWRPEQTEDGHFNDIPNQLPQ</sequence>
<protein>
    <submittedName>
        <fullName evidence="1">Uncharacterized protein</fullName>
    </submittedName>
</protein>
<proteinExistence type="predicted"/>
<comment type="caution">
    <text evidence="1">The sequence shown here is derived from an EMBL/GenBank/DDBJ whole genome shotgun (WGS) entry which is preliminary data.</text>
</comment>
<evidence type="ECO:0000313" key="1">
    <source>
        <dbReference type="EMBL" id="MEQ2239476.1"/>
    </source>
</evidence>
<dbReference type="Proteomes" id="UP001482620">
    <property type="component" value="Unassembled WGS sequence"/>
</dbReference>
<reference evidence="1 2" key="1">
    <citation type="submission" date="2021-06" db="EMBL/GenBank/DDBJ databases">
        <authorList>
            <person name="Palmer J.M."/>
        </authorList>
    </citation>
    <scope>NUCLEOTIDE SEQUENCE [LARGE SCALE GENOMIC DNA]</scope>
    <source>
        <strain evidence="2">if_2019</strain>
        <tissue evidence="1">Muscle</tissue>
    </source>
</reference>
<name>A0ABV0U364_9TELE</name>
<accession>A0ABV0U364</accession>
<evidence type="ECO:0000313" key="2">
    <source>
        <dbReference type="Proteomes" id="UP001482620"/>
    </source>
</evidence>
<keyword evidence="2" id="KW-1185">Reference proteome</keyword>